<comment type="caution">
    <text evidence="2">The sequence shown here is derived from an EMBL/GenBank/DDBJ whole genome shotgun (WGS) entry which is preliminary data.</text>
</comment>
<dbReference type="EMBL" id="NIDE01000019">
    <property type="protein sequence ID" value="OWK34937.1"/>
    <property type="molecule type" value="Genomic_DNA"/>
</dbReference>
<name>A0A225DFS6_9BACT</name>
<keyword evidence="3" id="KW-1185">Reference proteome</keyword>
<feature type="region of interest" description="Disordered" evidence="1">
    <location>
        <begin position="1"/>
        <end position="24"/>
    </location>
</feature>
<dbReference type="RefSeq" id="WP_088260157.1">
    <property type="nucleotide sequence ID" value="NZ_NIDE01000019.1"/>
</dbReference>
<evidence type="ECO:0000313" key="2">
    <source>
        <dbReference type="EMBL" id="OWK34937.1"/>
    </source>
</evidence>
<evidence type="ECO:0000256" key="1">
    <source>
        <dbReference type="SAM" id="MobiDB-lite"/>
    </source>
</evidence>
<gene>
    <name evidence="2" type="ORF">FRUB_09779</name>
</gene>
<protein>
    <submittedName>
        <fullName evidence="2">Uncharacterized protein</fullName>
    </submittedName>
</protein>
<sequence>MSTLLDRPPPVNAPPSSRPPDEVQRFVSPAEWERIVADGARADCIRATEERPEDLDDNQWGKLAHLYAAGERDEDMGNKIIVASLSDLLSDLADFIAVHGVGTDARIGDGIAFTADLLARELRAGDFAEMPYPKDASWGDQLRALASMADRFEAVHYPSVEDEEADAPTVVGGAS</sequence>
<dbReference type="Proteomes" id="UP000214646">
    <property type="component" value="Unassembled WGS sequence"/>
</dbReference>
<organism evidence="2 3">
    <name type="scientific">Fimbriiglobus ruber</name>
    <dbReference type="NCBI Taxonomy" id="1908690"/>
    <lineage>
        <taxon>Bacteria</taxon>
        <taxon>Pseudomonadati</taxon>
        <taxon>Planctomycetota</taxon>
        <taxon>Planctomycetia</taxon>
        <taxon>Gemmatales</taxon>
        <taxon>Gemmataceae</taxon>
        <taxon>Fimbriiglobus</taxon>
    </lineage>
</organism>
<reference evidence="3" key="1">
    <citation type="submission" date="2017-06" db="EMBL/GenBank/DDBJ databases">
        <title>Genome analysis of Fimbriiglobus ruber SP5, the first member of the order Planctomycetales with confirmed chitinolytic capability.</title>
        <authorList>
            <person name="Ravin N.V."/>
            <person name="Rakitin A.L."/>
            <person name="Ivanova A.A."/>
            <person name="Beletsky A.V."/>
            <person name="Kulichevskaya I.S."/>
            <person name="Mardanov A.V."/>
            <person name="Dedysh S.N."/>
        </authorList>
    </citation>
    <scope>NUCLEOTIDE SEQUENCE [LARGE SCALE GENOMIC DNA]</scope>
    <source>
        <strain evidence="3">SP5</strain>
    </source>
</reference>
<dbReference type="AlphaFoldDB" id="A0A225DFS6"/>
<accession>A0A225DFS6</accession>
<evidence type="ECO:0000313" key="3">
    <source>
        <dbReference type="Proteomes" id="UP000214646"/>
    </source>
</evidence>
<feature type="compositionally biased region" description="Pro residues" evidence="1">
    <location>
        <begin position="7"/>
        <end position="18"/>
    </location>
</feature>
<proteinExistence type="predicted"/>